<dbReference type="OrthoDB" id="6955362at2"/>
<organism evidence="1 2">
    <name type="scientific">Pseudomonas prosekii</name>
    <dbReference type="NCBI Taxonomy" id="1148509"/>
    <lineage>
        <taxon>Bacteria</taxon>
        <taxon>Pseudomonadati</taxon>
        <taxon>Pseudomonadota</taxon>
        <taxon>Gammaproteobacteria</taxon>
        <taxon>Pseudomonadales</taxon>
        <taxon>Pseudomonadaceae</taxon>
        <taxon>Pseudomonas</taxon>
    </lineage>
</organism>
<protein>
    <submittedName>
        <fullName evidence="1">Uncharacterized protein</fullName>
    </submittedName>
</protein>
<proteinExistence type="predicted"/>
<evidence type="ECO:0000313" key="2">
    <source>
        <dbReference type="Proteomes" id="UP000245056"/>
    </source>
</evidence>
<dbReference type="EMBL" id="QFAW01000047">
    <property type="protein sequence ID" value="PWE40205.1"/>
    <property type="molecule type" value="Genomic_DNA"/>
</dbReference>
<evidence type="ECO:0000313" key="1">
    <source>
        <dbReference type="EMBL" id="PWE40205.1"/>
    </source>
</evidence>
<reference evidence="1 2" key="1">
    <citation type="submission" date="2018-05" db="EMBL/GenBank/DDBJ databases">
        <title>Genome sequences of two Antarctic strains of Pseudomonas prosekii: insights into adaptation to extreme conditions.</title>
        <authorList>
            <person name="Snopkova K."/>
            <person name="Dufkova K."/>
            <person name="Cejkova D."/>
            <person name="Sedlacek I."/>
            <person name="Smajs D."/>
        </authorList>
    </citation>
    <scope>NUCLEOTIDE SEQUENCE [LARGE SCALE GENOMIC DNA]</scope>
    <source>
        <strain evidence="1 2">P2673</strain>
    </source>
</reference>
<name>A0A2U2D202_9PSED</name>
<sequence length="79" mass="8905">MKIFPILTQMREQCTTVTNHLVGGIELTTSQAGTILHASGAHFLSFIDVASKGLARRVAKQWRKSQRYYRGRCRAAEKI</sequence>
<comment type="caution">
    <text evidence="1">The sequence shown here is derived from an EMBL/GenBank/DDBJ whole genome shotgun (WGS) entry which is preliminary data.</text>
</comment>
<dbReference type="AlphaFoldDB" id="A0A2U2D202"/>
<dbReference type="RefSeq" id="WP_109522176.1">
    <property type="nucleotide sequence ID" value="NZ_QFAW01000047.1"/>
</dbReference>
<accession>A0A2U2D202</accession>
<dbReference type="Proteomes" id="UP000245056">
    <property type="component" value="Unassembled WGS sequence"/>
</dbReference>
<gene>
    <name evidence="1" type="ORF">C9I49_24450</name>
</gene>